<dbReference type="Proteomes" id="UP001611580">
    <property type="component" value="Unassembled WGS sequence"/>
</dbReference>
<accession>A0ABW7XJB3</accession>
<keyword evidence="1" id="KW-0812">Transmembrane</keyword>
<keyword evidence="3" id="KW-1185">Reference proteome</keyword>
<sequence length="320" mass="33469">MTSLLVRTVRTNPPLALTGLMTVAVLLVCLVGLVTDPRQVLGEPTWLKPAKFAVSISVYSLTLVWFLTFVRGRRRLVAAISWIVAAALLIEQVLIMVQAARGLRSHFNMSTPLDQTIYFAMAGAVATLWATNVVLAVVLLAQRLEDPVLAWGLRAGLVVAVTGMAVAFLMTDPTPAQLDAVRAGGDRVLVGAHTVGPVDGGPGLPVLGWSTVGGDLRVAHFVGIHAMQALPLVAWLLAALPATWLTVRDRTRLVQVAGVAGLAVVLLLAWQALRGQPLTGPDALTAGTAAVVALAALTTAGGVVLVARRRAAVSEAAHLD</sequence>
<evidence type="ECO:0000256" key="1">
    <source>
        <dbReference type="SAM" id="Phobius"/>
    </source>
</evidence>
<evidence type="ECO:0008006" key="4">
    <source>
        <dbReference type="Google" id="ProtNLM"/>
    </source>
</evidence>
<feature type="transmembrane region" description="Helical" evidence="1">
    <location>
        <begin position="285"/>
        <end position="307"/>
    </location>
</feature>
<gene>
    <name evidence="2" type="ORF">ACH47X_11915</name>
</gene>
<keyword evidence="1" id="KW-1133">Transmembrane helix</keyword>
<protein>
    <recommendedName>
        <fullName evidence="4">O-Antigen ligase</fullName>
    </recommendedName>
</protein>
<feature type="transmembrane region" description="Helical" evidence="1">
    <location>
        <begin position="117"/>
        <end position="141"/>
    </location>
</feature>
<evidence type="ECO:0000313" key="2">
    <source>
        <dbReference type="EMBL" id="MFI2487612.1"/>
    </source>
</evidence>
<dbReference type="RefSeq" id="WP_397404471.1">
    <property type="nucleotide sequence ID" value="NZ_JBIRYI010000006.1"/>
</dbReference>
<organism evidence="2 3">
    <name type="scientific">Promicromonospora kroppenstedtii</name>
    <dbReference type="NCBI Taxonomy" id="440482"/>
    <lineage>
        <taxon>Bacteria</taxon>
        <taxon>Bacillati</taxon>
        <taxon>Actinomycetota</taxon>
        <taxon>Actinomycetes</taxon>
        <taxon>Micrococcales</taxon>
        <taxon>Promicromonosporaceae</taxon>
        <taxon>Promicromonospora</taxon>
    </lineage>
</organism>
<proteinExistence type="predicted"/>
<name>A0ABW7XJB3_9MICO</name>
<keyword evidence="1" id="KW-0472">Membrane</keyword>
<feature type="transmembrane region" description="Helical" evidence="1">
    <location>
        <begin position="148"/>
        <end position="170"/>
    </location>
</feature>
<feature type="transmembrane region" description="Helical" evidence="1">
    <location>
        <begin position="52"/>
        <end position="70"/>
    </location>
</feature>
<feature type="transmembrane region" description="Helical" evidence="1">
    <location>
        <begin position="77"/>
        <end position="97"/>
    </location>
</feature>
<dbReference type="EMBL" id="JBIRYI010000006">
    <property type="protein sequence ID" value="MFI2487612.1"/>
    <property type="molecule type" value="Genomic_DNA"/>
</dbReference>
<reference evidence="2 3" key="1">
    <citation type="submission" date="2024-10" db="EMBL/GenBank/DDBJ databases">
        <title>The Natural Products Discovery Center: Release of the First 8490 Sequenced Strains for Exploring Actinobacteria Biosynthetic Diversity.</title>
        <authorList>
            <person name="Kalkreuter E."/>
            <person name="Kautsar S.A."/>
            <person name="Yang D."/>
            <person name="Bader C.D."/>
            <person name="Teijaro C.N."/>
            <person name="Fluegel L."/>
            <person name="Davis C.M."/>
            <person name="Simpson J.R."/>
            <person name="Lauterbach L."/>
            <person name="Steele A.D."/>
            <person name="Gui C."/>
            <person name="Meng S."/>
            <person name="Li G."/>
            <person name="Viehrig K."/>
            <person name="Ye F."/>
            <person name="Su P."/>
            <person name="Kiefer A.F."/>
            <person name="Nichols A."/>
            <person name="Cepeda A.J."/>
            <person name="Yan W."/>
            <person name="Fan B."/>
            <person name="Jiang Y."/>
            <person name="Adhikari A."/>
            <person name="Zheng C.-J."/>
            <person name="Schuster L."/>
            <person name="Cowan T.M."/>
            <person name="Smanski M.J."/>
            <person name="Chevrette M.G."/>
            <person name="De Carvalho L.P.S."/>
            <person name="Shen B."/>
        </authorList>
    </citation>
    <scope>NUCLEOTIDE SEQUENCE [LARGE SCALE GENOMIC DNA]</scope>
    <source>
        <strain evidence="2 3">NPDC019481</strain>
    </source>
</reference>
<feature type="transmembrane region" description="Helical" evidence="1">
    <location>
        <begin position="253"/>
        <end position="273"/>
    </location>
</feature>
<feature type="transmembrane region" description="Helical" evidence="1">
    <location>
        <begin position="218"/>
        <end position="241"/>
    </location>
</feature>
<comment type="caution">
    <text evidence="2">The sequence shown here is derived from an EMBL/GenBank/DDBJ whole genome shotgun (WGS) entry which is preliminary data.</text>
</comment>
<evidence type="ECO:0000313" key="3">
    <source>
        <dbReference type="Proteomes" id="UP001611580"/>
    </source>
</evidence>